<evidence type="ECO:0000313" key="7">
    <source>
        <dbReference type="EMBL" id="GGL51218.1"/>
    </source>
</evidence>
<feature type="active site" description="Proton acceptor" evidence="5">
    <location>
        <position position="61"/>
    </location>
</feature>
<dbReference type="PANTHER" id="PTHR43301:SF3">
    <property type="entry name" value="ARABINAN ENDO-1,5-ALPHA-L-ARABINOSIDASE A-RELATED"/>
    <property type="match status" value="1"/>
</dbReference>
<evidence type="ECO:0000256" key="3">
    <source>
        <dbReference type="ARBA" id="ARBA00022801"/>
    </source>
</evidence>
<reference evidence="7" key="2">
    <citation type="submission" date="2020-09" db="EMBL/GenBank/DDBJ databases">
        <authorList>
            <person name="Sun Q."/>
            <person name="Zhou Y."/>
        </authorList>
    </citation>
    <scope>NUCLEOTIDE SEQUENCE</scope>
    <source>
        <strain evidence="7">CGMCC 4.7306</strain>
    </source>
</reference>
<dbReference type="Gene3D" id="2.60.120.200">
    <property type="match status" value="1"/>
</dbReference>
<organism evidence="7 8">
    <name type="scientific">Microlunatus endophyticus</name>
    <dbReference type="NCBI Taxonomy" id="1716077"/>
    <lineage>
        <taxon>Bacteria</taxon>
        <taxon>Bacillati</taxon>
        <taxon>Actinomycetota</taxon>
        <taxon>Actinomycetes</taxon>
        <taxon>Propionibacteriales</taxon>
        <taxon>Propionibacteriaceae</taxon>
        <taxon>Microlunatus</taxon>
    </lineage>
</organism>
<reference evidence="7" key="1">
    <citation type="journal article" date="2014" name="Int. J. Syst. Evol. Microbiol.">
        <title>Complete genome sequence of Corynebacterium casei LMG S-19264T (=DSM 44701T), isolated from a smear-ripened cheese.</title>
        <authorList>
            <consortium name="US DOE Joint Genome Institute (JGI-PGF)"/>
            <person name="Walter F."/>
            <person name="Albersmeier A."/>
            <person name="Kalinowski J."/>
            <person name="Ruckert C."/>
        </authorList>
    </citation>
    <scope>NUCLEOTIDE SEQUENCE</scope>
    <source>
        <strain evidence="7">CGMCC 4.7306</strain>
    </source>
</reference>
<dbReference type="InterPro" id="IPR050727">
    <property type="entry name" value="GH43_arabinanases"/>
</dbReference>
<dbReference type="Pfam" id="PF04616">
    <property type="entry name" value="Glyco_hydro_43"/>
    <property type="match status" value="1"/>
</dbReference>
<evidence type="ECO:0000256" key="5">
    <source>
        <dbReference type="PIRSR" id="PIRSR606710-1"/>
    </source>
</evidence>
<evidence type="ECO:0008006" key="9">
    <source>
        <dbReference type="Google" id="ProtNLM"/>
    </source>
</evidence>
<feature type="site" description="Important for catalytic activity, responsible for pKa modulation of the active site Glu and correct orientation of both the proton donor and substrate" evidence="6">
    <location>
        <position position="190"/>
    </location>
</feature>
<dbReference type="InterPro" id="IPR013320">
    <property type="entry name" value="ConA-like_dom_sf"/>
</dbReference>
<dbReference type="AlphaFoldDB" id="A0A917S2Q9"/>
<dbReference type="GO" id="GO:0004553">
    <property type="term" value="F:hydrolase activity, hydrolyzing O-glycosyl compounds"/>
    <property type="evidence" value="ECO:0007669"/>
    <property type="project" value="InterPro"/>
</dbReference>
<sequence length="761" mass="81527">MMIMNRGVATKCLIMFSGLLMLIGGLVAVRPVPVATAAPPGPAALRYTNAVSDSFSDTFADPSIIQAKNGWWYAYATADPLKAGDQPGLIHIARTKDFVHWQYRGTVFTDRTRPSYATGSAGLWAPDIRYIDGRYVLYFAVTDTTLNADGADNAIGVATAPNPDGPWTATDAPIIKPRLASGGYFLGTIDPAGFTDVDGRNYLYFGGFNGGIWVAKVSADGLTADTNYTQITIDNRYEGGYVIRHGGWYYFMGSVANCCAGPTTGYSVYAGRSRSPLGPFVDQDGQSLLDPYVGGTNVIMQNGNTYIGPGHNAIATDAQGRTWIVYHAIDRNNPWLTDPFGVNRRPMLIDRIDWIDGWPRTRAGAGPSDTSQAAPVTTSGLGIAADDPAAHGVRGLSAGPIDDQAGRTARLDGIATTVAKASSGSVRVRFDLKATGHPVTVTVGDQGDGLRVTVDPTAEQLQVITTSHGRTRTGADTIVGWDSGWHTLTVQVDHARIQASLGESDLADPGAEVRLGGVRLPAAPVRFSGHGAELDNLTIRPVAREATRLVATPKAGKLLADEEFSDSDLTGWTWIRPDSAASVSKGQFDFPVQAGDLSGDDADASVLLHDPPTTPGDWMVETKLDLDLGTDEVRNYQQAGLVAYRNDNDFARLDKVAIWNTRQVEFGRQLVATDDGQTSWGGSIQARPARGSTWLRLAYHRTADGEQQFRAAVSRDGRNWTWGGVWTFSAGEVPRIGLVAQGGSSPALDAKFDYVRFHAVN</sequence>
<evidence type="ECO:0000256" key="2">
    <source>
        <dbReference type="ARBA" id="ARBA00009865"/>
    </source>
</evidence>
<feature type="active site" description="Proton donor" evidence="5">
    <location>
        <position position="238"/>
    </location>
</feature>
<keyword evidence="4" id="KW-0326">Glycosidase</keyword>
<dbReference type="GO" id="GO:0005975">
    <property type="term" value="P:carbohydrate metabolic process"/>
    <property type="evidence" value="ECO:0007669"/>
    <property type="project" value="InterPro"/>
</dbReference>
<dbReference type="Gene3D" id="2.115.10.20">
    <property type="entry name" value="Glycosyl hydrolase domain, family 43"/>
    <property type="match status" value="1"/>
</dbReference>
<comment type="similarity">
    <text evidence="2">Belongs to the glycosyl hydrolase 43 family.</text>
</comment>
<dbReference type="InterPro" id="IPR006710">
    <property type="entry name" value="Glyco_hydro_43"/>
</dbReference>
<keyword evidence="8" id="KW-1185">Reference proteome</keyword>
<accession>A0A917S2Q9</accession>
<comment type="pathway">
    <text evidence="1">Glycan metabolism; L-arabinan degradation.</text>
</comment>
<name>A0A917S2Q9_9ACTN</name>
<proteinExistence type="inferred from homology"/>
<dbReference type="SUPFAM" id="SSF75005">
    <property type="entry name" value="Arabinanase/levansucrase/invertase"/>
    <property type="match status" value="1"/>
</dbReference>
<evidence type="ECO:0000256" key="1">
    <source>
        <dbReference type="ARBA" id="ARBA00004834"/>
    </source>
</evidence>
<comment type="caution">
    <text evidence="7">The sequence shown here is derived from an EMBL/GenBank/DDBJ whole genome shotgun (WGS) entry which is preliminary data.</text>
</comment>
<gene>
    <name evidence="7" type="ORF">GCM10011575_06960</name>
</gene>
<dbReference type="CDD" id="cd18616">
    <property type="entry name" value="GH43_ABN-like"/>
    <property type="match status" value="1"/>
</dbReference>
<dbReference type="PANTHER" id="PTHR43301">
    <property type="entry name" value="ARABINAN ENDO-1,5-ALPHA-L-ARABINOSIDASE"/>
    <property type="match status" value="1"/>
</dbReference>
<dbReference type="Proteomes" id="UP000613840">
    <property type="component" value="Unassembled WGS sequence"/>
</dbReference>
<keyword evidence="3" id="KW-0378">Hydrolase</keyword>
<dbReference type="SUPFAM" id="SSF49899">
    <property type="entry name" value="Concanavalin A-like lectins/glucanases"/>
    <property type="match status" value="1"/>
</dbReference>
<protein>
    <recommendedName>
        <fullName evidence="9">Glycosyl hydrolases family 43</fullName>
    </recommendedName>
</protein>
<dbReference type="EMBL" id="BMMZ01000001">
    <property type="protein sequence ID" value="GGL51218.1"/>
    <property type="molecule type" value="Genomic_DNA"/>
</dbReference>
<evidence type="ECO:0000256" key="4">
    <source>
        <dbReference type="ARBA" id="ARBA00023295"/>
    </source>
</evidence>
<dbReference type="InterPro" id="IPR023296">
    <property type="entry name" value="Glyco_hydro_beta-prop_sf"/>
</dbReference>
<evidence type="ECO:0000313" key="8">
    <source>
        <dbReference type="Proteomes" id="UP000613840"/>
    </source>
</evidence>
<evidence type="ECO:0000256" key="6">
    <source>
        <dbReference type="PIRSR" id="PIRSR606710-2"/>
    </source>
</evidence>